<keyword evidence="1" id="KW-0812">Transmembrane</keyword>
<keyword evidence="3" id="KW-1185">Reference proteome</keyword>
<dbReference type="Proteomes" id="UP000295680">
    <property type="component" value="Unassembled WGS sequence"/>
</dbReference>
<feature type="transmembrane region" description="Helical" evidence="1">
    <location>
        <begin position="180"/>
        <end position="201"/>
    </location>
</feature>
<dbReference type="EMBL" id="SLWS01000005">
    <property type="protein sequence ID" value="TCO58022.1"/>
    <property type="molecule type" value="Genomic_DNA"/>
</dbReference>
<gene>
    <name evidence="2" type="ORF">EV192_10584</name>
</gene>
<evidence type="ECO:0000256" key="1">
    <source>
        <dbReference type="SAM" id="Phobius"/>
    </source>
</evidence>
<sequence>MPDWVVLVAMPFVAAALGYVTKRIAIEMMFRPIEFVGLKGTFLGWQGVVPRNAERMIRIAADLLTSKLVDAREVVAGIDGDRLADELETALLVDIDRIAREIMARHHPALWEALPALAQDVIVKQVQAGAPDAVRRMVAEIRDNIDHLLDIKELAVATLRRNPVLMVRLVKDISRPEMAFIARSGIWFGFGLGLVQTLVWAFTELPIVLPLFGMCIGWFTDWLAIKLVFFPRERTRVLGIVPFQGIFQRRRDEVAQKYGEIVAREVMTVPNIMDAVLNSPRADRLAALVRRVVWETVDARAGLARPVIGDRRMRDIKQAAADQAMRTLPGTVQVAEDYLTEALDVGNTIARKMNDLSRVEYEELLRPAFRQDEWKLIAVGAIIGFLVGELQVHLLVG</sequence>
<comment type="caution">
    <text evidence="2">The sequence shown here is derived from an EMBL/GenBank/DDBJ whole genome shotgun (WGS) entry which is preliminary data.</text>
</comment>
<dbReference type="PANTHER" id="PTHR35791">
    <property type="entry name" value="UPF0754 MEMBRANE PROTEIN YHEB"/>
    <property type="match status" value="1"/>
</dbReference>
<keyword evidence="1" id="KW-0472">Membrane</keyword>
<evidence type="ECO:0000313" key="3">
    <source>
        <dbReference type="Proteomes" id="UP000295680"/>
    </source>
</evidence>
<feature type="transmembrane region" description="Helical" evidence="1">
    <location>
        <begin position="376"/>
        <end position="396"/>
    </location>
</feature>
<proteinExistence type="predicted"/>
<organism evidence="2 3">
    <name type="scientific">Actinocrispum wychmicini</name>
    <dbReference type="NCBI Taxonomy" id="1213861"/>
    <lineage>
        <taxon>Bacteria</taxon>
        <taxon>Bacillati</taxon>
        <taxon>Actinomycetota</taxon>
        <taxon>Actinomycetes</taxon>
        <taxon>Pseudonocardiales</taxon>
        <taxon>Pseudonocardiaceae</taxon>
        <taxon>Actinocrispum</taxon>
    </lineage>
</organism>
<evidence type="ECO:0008006" key="4">
    <source>
        <dbReference type="Google" id="ProtNLM"/>
    </source>
</evidence>
<evidence type="ECO:0000313" key="2">
    <source>
        <dbReference type="EMBL" id="TCO58022.1"/>
    </source>
</evidence>
<name>A0A4R2JI18_9PSEU</name>
<dbReference type="PANTHER" id="PTHR35791:SF1">
    <property type="entry name" value="UPF0754 MEMBRANE PROTEIN YHEB"/>
    <property type="match status" value="1"/>
</dbReference>
<dbReference type="AlphaFoldDB" id="A0A4R2JI18"/>
<feature type="transmembrane region" description="Helical" evidence="1">
    <location>
        <begin position="207"/>
        <end position="229"/>
    </location>
</feature>
<protein>
    <recommendedName>
        <fullName evidence="4">DUF445 family protein</fullName>
    </recommendedName>
</protein>
<keyword evidence="1" id="KW-1133">Transmembrane helix</keyword>
<accession>A0A4R2JI18</accession>
<feature type="transmembrane region" description="Helical" evidence="1">
    <location>
        <begin position="6"/>
        <end position="25"/>
    </location>
</feature>
<reference evidence="2 3" key="1">
    <citation type="submission" date="2019-03" db="EMBL/GenBank/DDBJ databases">
        <title>Genomic Encyclopedia of Type Strains, Phase IV (KMG-IV): sequencing the most valuable type-strain genomes for metagenomic binning, comparative biology and taxonomic classification.</title>
        <authorList>
            <person name="Goeker M."/>
        </authorList>
    </citation>
    <scope>NUCLEOTIDE SEQUENCE [LARGE SCALE GENOMIC DNA]</scope>
    <source>
        <strain evidence="2 3">DSM 45934</strain>
    </source>
</reference>